<dbReference type="Gene3D" id="2.60.40.790">
    <property type="match status" value="1"/>
</dbReference>
<dbReference type="FunCoup" id="Q19228">
    <property type="interactions" value="5"/>
</dbReference>
<dbReference type="GO" id="GO:0005634">
    <property type="term" value="C:nucleus"/>
    <property type="evidence" value="ECO:0000318"/>
    <property type="project" value="GO_Central"/>
</dbReference>
<dbReference type="SMR" id="Q19228"/>
<dbReference type="InParanoid" id="Q19228"/>
<dbReference type="PANTHER" id="PTHR45640:SF1">
    <property type="entry name" value="HEAT SHOCK PROTEIN HSP-16.1_HSP-16.11-RELATED"/>
    <property type="match status" value="1"/>
</dbReference>
<keyword evidence="5" id="KW-1185">Reference proteome</keyword>
<comment type="similarity">
    <text evidence="1 2">Belongs to the small heat shock protein (HSP20) family.</text>
</comment>
<dbReference type="InterPro" id="IPR008978">
    <property type="entry name" value="HSP20-like_chaperone"/>
</dbReference>
<evidence type="ECO:0000313" key="4">
    <source>
        <dbReference type="EMBL" id="CAB01147.1"/>
    </source>
</evidence>
<dbReference type="EMBL" id="BX284605">
    <property type="protein sequence ID" value="CAB01147.1"/>
    <property type="molecule type" value="Genomic_DNA"/>
</dbReference>
<dbReference type="FunFam" id="2.60.40.790:FF:000094">
    <property type="entry name" value="Heat shock protein Hsp-16.2"/>
    <property type="match status" value="1"/>
</dbReference>
<evidence type="ECO:0000256" key="2">
    <source>
        <dbReference type="RuleBase" id="RU003616"/>
    </source>
</evidence>
<evidence type="ECO:0000259" key="3">
    <source>
        <dbReference type="PROSITE" id="PS01031"/>
    </source>
</evidence>
<dbReference type="PRINTS" id="PR00299">
    <property type="entry name" value="ACRYSTALLIN"/>
</dbReference>
<dbReference type="AlphaFoldDB" id="Q19228"/>
<dbReference type="eggNOG" id="KOG3591">
    <property type="taxonomic scope" value="Eukaryota"/>
</dbReference>
<dbReference type="InterPro" id="IPR001436">
    <property type="entry name" value="Alpha-crystallin/sHSP_animal"/>
</dbReference>
<protein>
    <submittedName>
        <fullName evidence="4">SHSP domain-containing protein</fullName>
    </submittedName>
</protein>
<evidence type="ECO:0000256" key="1">
    <source>
        <dbReference type="PROSITE-ProRule" id="PRU00285"/>
    </source>
</evidence>
<dbReference type="ExpressionAtlas" id="Q19228">
    <property type="expression patterns" value="baseline and differential"/>
</dbReference>
<dbReference type="STRING" id="6239.F08H9.4a.1"/>
<organism evidence="4 5">
    <name type="scientific">Caenorhabditis elegans</name>
    <dbReference type="NCBI Taxonomy" id="6239"/>
    <lineage>
        <taxon>Eukaryota</taxon>
        <taxon>Metazoa</taxon>
        <taxon>Ecdysozoa</taxon>
        <taxon>Nematoda</taxon>
        <taxon>Chromadorea</taxon>
        <taxon>Rhabditida</taxon>
        <taxon>Rhabditina</taxon>
        <taxon>Rhabditomorpha</taxon>
        <taxon>Rhabditoidea</taxon>
        <taxon>Rhabditidae</taxon>
        <taxon>Peloderinae</taxon>
        <taxon>Caenorhabditis</taxon>
    </lineage>
</organism>
<dbReference type="Reactome" id="R-CEL-4420097">
    <property type="pathway name" value="VEGFA-VEGFR2 Pathway"/>
</dbReference>
<dbReference type="CTD" id="184215"/>
<dbReference type="IntAct" id="Q19228">
    <property type="interactions" value="1"/>
</dbReference>
<dbReference type="PhylomeDB" id="Q19228"/>
<dbReference type="Bgee" id="WBGene00008592">
    <property type="expression patterns" value="Expressed in pharyngeal muscle cell (C elegans) and 3 other cell types or tissues"/>
</dbReference>
<dbReference type="PaxDb" id="6239-F08H9.4a"/>
<proteinExistence type="evidence at protein level"/>
<evidence type="ECO:0000313" key="5">
    <source>
        <dbReference type="Proteomes" id="UP000001940"/>
    </source>
</evidence>
<evidence type="ECO:0007829" key="7">
    <source>
        <dbReference type="PeptideAtlas" id="Q19228"/>
    </source>
</evidence>
<dbReference type="PIR" id="T20616">
    <property type="entry name" value="T20616"/>
</dbReference>
<dbReference type="OMA" id="MNSNDKF"/>
<dbReference type="GO" id="GO:0009408">
    <property type="term" value="P:response to heat"/>
    <property type="evidence" value="ECO:0000318"/>
    <property type="project" value="GO_Central"/>
</dbReference>
<name>Q19228_CAEEL</name>
<dbReference type="GO" id="GO:0005737">
    <property type="term" value="C:cytoplasm"/>
    <property type="evidence" value="ECO:0000318"/>
    <property type="project" value="GO_Central"/>
</dbReference>
<keyword evidence="7" id="KW-1267">Proteomics identification</keyword>
<reference evidence="4 5" key="1">
    <citation type="journal article" date="1998" name="Science">
        <title>Genome sequence of the nematode C. elegans: a platform for investigating biology.</title>
        <authorList>
            <consortium name="The C. elegans sequencing consortium"/>
            <person name="Sulson J.E."/>
            <person name="Waterston R."/>
        </authorList>
    </citation>
    <scope>NUCLEOTIDE SEQUENCE [LARGE SCALE GENOMIC DNA]</scope>
    <source>
        <strain evidence="4 5">Bristol N2</strain>
    </source>
</reference>
<sequence>MSVSPFFNPKRDSQLGEMMRDMGGMQRRLMPISGTFNPMTDDSEIMNSNDKFAVNLNVSNFKPEELKVNLEGRQLSIQGEHDVENEHGASRKSFSRMILLPEDVDITSVATNLSNDGKLCIEAPKLEGVCGRSVPVKEASMDHHHIE</sequence>
<dbReference type="InterPro" id="IPR002068">
    <property type="entry name" value="A-crystallin/Hsp20_dom"/>
</dbReference>
<dbReference type="PANTHER" id="PTHR45640">
    <property type="entry name" value="HEAT SHOCK PROTEIN HSP-12.2-RELATED"/>
    <property type="match status" value="1"/>
</dbReference>
<evidence type="ECO:0000313" key="6">
    <source>
        <dbReference type="WormBase" id="F08H9.4a"/>
    </source>
</evidence>
<dbReference type="OrthoDB" id="1431247at2759"/>
<dbReference type="UCSC" id="F08H9.4">
    <property type="organism name" value="c. elegans"/>
</dbReference>
<dbReference type="Pfam" id="PF00011">
    <property type="entry name" value="HSP20"/>
    <property type="match status" value="1"/>
</dbReference>
<dbReference type="Proteomes" id="UP000001940">
    <property type="component" value="Chromosome V"/>
</dbReference>
<dbReference type="SUPFAM" id="SSF49764">
    <property type="entry name" value="HSP20-like chaperones"/>
    <property type="match status" value="1"/>
</dbReference>
<dbReference type="CDD" id="cd06526">
    <property type="entry name" value="metazoan_ACD"/>
    <property type="match status" value="1"/>
</dbReference>
<dbReference type="GO" id="GO:0051082">
    <property type="term" value="F:unfolded protein binding"/>
    <property type="evidence" value="ECO:0000318"/>
    <property type="project" value="GO_Central"/>
</dbReference>
<dbReference type="AGR" id="WB:WBGene00008592"/>
<dbReference type="GO" id="GO:0042026">
    <property type="term" value="P:protein refolding"/>
    <property type="evidence" value="ECO:0000318"/>
    <property type="project" value="GO_Central"/>
</dbReference>
<dbReference type="PROSITE" id="PS01031">
    <property type="entry name" value="SHSP"/>
    <property type="match status" value="1"/>
</dbReference>
<gene>
    <name evidence="4 6" type="primary">hsp-16.21</name>
    <name evidence="4" type="ORF">CELE_F08H9.4</name>
    <name evidence="6" type="ORF">F08H9.4</name>
</gene>
<accession>Q19228</accession>
<feature type="domain" description="SHSP" evidence="3">
    <location>
        <begin position="34"/>
        <end position="139"/>
    </location>
</feature>
<dbReference type="GO" id="GO:0035966">
    <property type="term" value="P:response to topologically incorrect protein"/>
    <property type="evidence" value="ECO:0000315"/>
    <property type="project" value="WormBase"/>
</dbReference>
<dbReference type="WormBase" id="F08H9.4a">
    <property type="protein sequence ID" value="CE09268"/>
    <property type="gene ID" value="WBGene00008592"/>
    <property type="gene designation" value="hsp-16.21"/>
</dbReference>